<evidence type="ECO:0000313" key="2">
    <source>
        <dbReference type="EMBL" id="MBX63711.1"/>
    </source>
</evidence>
<sequence length="26" mass="2914">MLAQKSRRKKKKSAISNYGSSDGEFP</sequence>
<dbReference type="AlphaFoldDB" id="A0A2P2Q9P3"/>
<proteinExistence type="predicted"/>
<organism evidence="2">
    <name type="scientific">Rhizophora mucronata</name>
    <name type="common">Asiatic mangrove</name>
    <dbReference type="NCBI Taxonomy" id="61149"/>
    <lineage>
        <taxon>Eukaryota</taxon>
        <taxon>Viridiplantae</taxon>
        <taxon>Streptophyta</taxon>
        <taxon>Embryophyta</taxon>
        <taxon>Tracheophyta</taxon>
        <taxon>Spermatophyta</taxon>
        <taxon>Magnoliopsida</taxon>
        <taxon>eudicotyledons</taxon>
        <taxon>Gunneridae</taxon>
        <taxon>Pentapetalae</taxon>
        <taxon>rosids</taxon>
        <taxon>fabids</taxon>
        <taxon>Malpighiales</taxon>
        <taxon>Rhizophoraceae</taxon>
        <taxon>Rhizophora</taxon>
    </lineage>
</organism>
<dbReference type="EMBL" id="GGEC01083227">
    <property type="protein sequence ID" value="MBX63711.1"/>
    <property type="molecule type" value="Transcribed_RNA"/>
</dbReference>
<protein>
    <submittedName>
        <fullName evidence="2">Uncharacterized protein</fullName>
    </submittedName>
</protein>
<feature type="compositionally biased region" description="Basic residues" evidence="1">
    <location>
        <begin position="1"/>
        <end position="13"/>
    </location>
</feature>
<name>A0A2P2Q9P3_RHIMU</name>
<accession>A0A2P2Q9P3</accession>
<evidence type="ECO:0000256" key="1">
    <source>
        <dbReference type="SAM" id="MobiDB-lite"/>
    </source>
</evidence>
<reference evidence="2" key="1">
    <citation type="submission" date="2018-02" db="EMBL/GenBank/DDBJ databases">
        <title>Rhizophora mucronata_Transcriptome.</title>
        <authorList>
            <person name="Meera S.P."/>
            <person name="Sreeshan A."/>
            <person name="Augustine A."/>
        </authorList>
    </citation>
    <scope>NUCLEOTIDE SEQUENCE</scope>
    <source>
        <tissue evidence="2">Leaf</tissue>
    </source>
</reference>
<feature type="region of interest" description="Disordered" evidence="1">
    <location>
        <begin position="1"/>
        <end position="26"/>
    </location>
</feature>